<dbReference type="PANTHER" id="PTHR48107">
    <property type="entry name" value="NADPH-DEPENDENT ALDEHYDE REDUCTASE-LIKE PROTEIN, CHLOROPLASTIC-RELATED"/>
    <property type="match status" value="1"/>
</dbReference>
<reference evidence="3 4" key="1">
    <citation type="submission" date="2023-08" db="EMBL/GenBank/DDBJ databases">
        <title>Black Yeasts Isolated from many extreme environments.</title>
        <authorList>
            <person name="Coleine C."/>
            <person name="Stajich J.E."/>
            <person name="Selbmann L."/>
        </authorList>
    </citation>
    <scope>NUCLEOTIDE SEQUENCE [LARGE SCALE GENOMIC DNA]</scope>
    <source>
        <strain evidence="3 4">CCFEE 6328</strain>
    </source>
</reference>
<name>A0ABR0J1T1_9EURO</name>
<dbReference type="SUPFAM" id="SSF51735">
    <property type="entry name" value="NAD(P)-binding Rossmann-fold domains"/>
    <property type="match status" value="1"/>
</dbReference>
<evidence type="ECO:0000256" key="2">
    <source>
        <dbReference type="ARBA" id="ARBA00023002"/>
    </source>
</evidence>
<organism evidence="3 4">
    <name type="scientific">Exophiala sideris</name>
    <dbReference type="NCBI Taxonomy" id="1016849"/>
    <lineage>
        <taxon>Eukaryota</taxon>
        <taxon>Fungi</taxon>
        <taxon>Dikarya</taxon>
        <taxon>Ascomycota</taxon>
        <taxon>Pezizomycotina</taxon>
        <taxon>Eurotiomycetes</taxon>
        <taxon>Chaetothyriomycetidae</taxon>
        <taxon>Chaetothyriales</taxon>
        <taxon>Herpotrichiellaceae</taxon>
        <taxon>Exophiala</taxon>
    </lineage>
</organism>
<comment type="caution">
    <text evidence="3">The sequence shown here is derived from an EMBL/GenBank/DDBJ whole genome shotgun (WGS) entry which is preliminary data.</text>
</comment>
<keyword evidence="2" id="KW-0560">Oxidoreductase</keyword>
<comment type="similarity">
    <text evidence="1">Belongs to the short-chain dehydrogenases/reductases (SDR) family.</text>
</comment>
<keyword evidence="4" id="KW-1185">Reference proteome</keyword>
<dbReference type="Proteomes" id="UP001345691">
    <property type="component" value="Unassembled WGS sequence"/>
</dbReference>
<dbReference type="EMBL" id="JAVRRF010000023">
    <property type="protein sequence ID" value="KAK5054315.1"/>
    <property type="molecule type" value="Genomic_DNA"/>
</dbReference>
<protein>
    <recommendedName>
        <fullName evidence="5">3-oxoacyl-[acyl-carrier protein] reductase</fullName>
    </recommendedName>
</protein>
<sequence>MGETNHHTNGTDTTSLNRQTLHDKIAIVSGSCSGIGAGIARELSSRGAHVVINYPYSHLLHVANKVLHSLATPGIGVEADLSTVDGPGKLIDETIQAYGRIDILVNNAGLAVNLPFAQQTHEHWDRLVNLNGRGTFFLTQAALPHLPKNGGGRIVNVVSTSARDPPVGQSIYAGTKGMIDSLTKCWAKELPGRYGCTVNAVSPGATRTEGFADAGPEAMIHLQPHIDATPVAPRLGEVDEVAFAVGFLCEERARWVNGTHLFVTGGLTIG</sequence>
<dbReference type="PRINTS" id="PR00081">
    <property type="entry name" value="GDHRDH"/>
</dbReference>
<dbReference type="PRINTS" id="PR00080">
    <property type="entry name" value="SDRFAMILY"/>
</dbReference>
<dbReference type="CDD" id="cd05233">
    <property type="entry name" value="SDR_c"/>
    <property type="match status" value="1"/>
</dbReference>
<dbReference type="PANTHER" id="PTHR48107:SF7">
    <property type="entry name" value="RE15974P"/>
    <property type="match status" value="1"/>
</dbReference>
<dbReference type="InterPro" id="IPR002347">
    <property type="entry name" value="SDR_fam"/>
</dbReference>
<accession>A0ABR0J1T1</accession>
<proteinExistence type="inferred from homology"/>
<evidence type="ECO:0008006" key="5">
    <source>
        <dbReference type="Google" id="ProtNLM"/>
    </source>
</evidence>
<evidence type="ECO:0000256" key="1">
    <source>
        <dbReference type="ARBA" id="ARBA00006484"/>
    </source>
</evidence>
<evidence type="ECO:0000313" key="3">
    <source>
        <dbReference type="EMBL" id="KAK5054315.1"/>
    </source>
</evidence>
<gene>
    <name evidence="3" type="ORF">LTR69_008930</name>
</gene>
<dbReference type="InterPro" id="IPR036291">
    <property type="entry name" value="NAD(P)-bd_dom_sf"/>
</dbReference>
<dbReference type="Gene3D" id="3.40.50.720">
    <property type="entry name" value="NAD(P)-binding Rossmann-like Domain"/>
    <property type="match status" value="1"/>
</dbReference>
<evidence type="ECO:0000313" key="4">
    <source>
        <dbReference type="Proteomes" id="UP001345691"/>
    </source>
</evidence>
<dbReference type="Pfam" id="PF13561">
    <property type="entry name" value="adh_short_C2"/>
    <property type="match status" value="1"/>
</dbReference>